<evidence type="ECO:0000313" key="2">
    <source>
        <dbReference type="EnsemblMetazoa" id="CapteP194509"/>
    </source>
</evidence>
<organism evidence="1">
    <name type="scientific">Capitella teleta</name>
    <name type="common">Polychaete worm</name>
    <dbReference type="NCBI Taxonomy" id="283909"/>
    <lineage>
        <taxon>Eukaryota</taxon>
        <taxon>Metazoa</taxon>
        <taxon>Spiralia</taxon>
        <taxon>Lophotrochozoa</taxon>
        <taxon>Annelida</taxon>
        <taxon>Polychaeta</taxon>
        <taxon>Sedentaria</taxon>
        <taxon>Scolecida</taxon>
        <taxon>Capitellidae</taxon>
        <taxon>Capitella</taxon>
    </lineage>
</organism>
<proteinExistence type="predicted"/>
<gene>
    <name evidence="1" type="ORF">CAPTEDRAFT_194509</name>
</gene>
<evidence type="ECO:0000313" key="3">
    <source>
        <dbReference type="Proteomes" id="UP000014760"/>
    </source>
</evidence>
<dbReference type="Proteomes" id="UP000014760">
    <property type="component" value="Unassembled WGS sequence"/>
</dbReference>
<dbReference type="AlphaFoldDB" id="R7T6Z2"/>
<dbReference type="EMBL" id="KB311498">
    <property type="protein sequence ID" value="ELT89168.1"/>
    <property type="molecule type" value="Genomic_DNA"/>
</dbReference>
<dbReference type="EnsemblMetazoa" id="CapteT194509">
    <property type="protein sequence ID" value="CapteP194509"/>
    <property type="gene ID" value="CapteG194509"/>
</dbReference>
<reference evidence="2" key="3">
    <citation type="submission" date="2015-06" db="UniProtKB">
        <authorList>
            <consortium name="EnsemblMetazoa"/>
        </authorList>
    </citation>
    <scope>IDENTIFICATION</scope>
</reference>
<protein>
    <submittedName>
        <fullName evidence="1 2">Uncharacterized protein</fullName>
    </submittedName>
</protein>
<sequence length="326" mass="35434">MVHNVDQAGQDMDLVGHDLGLVGLHMDLVGMHMDLVGHDLGLVGLHMDLVGMHMDLVGHDLGLVGLYMDPVGLYIDLVGLHMDLVGRDKVQGKVEGLLLWLRHTWRHLQHVQRRLTNIVQGKARAALDAAHMAVVGVHTVVEVEQGMVVAVQNGCNDGGHDHDHHDGDGGGDVLRSIIKPYLTQSFIIQAYSCIRSPCNKVLLYVKIQKARSRINAIVDPEALVLVHGVDLVVQNVARVGLDEVLVAHNVARVGLGEVLVAHNVAPVGLDEVLVAHNVARVGLDEVLEVQNEGLMLTNQGRVPADVAGTWPFYNVWFTCQLSTFTA</sequence>
<name>R7T6Z2_CAPTE</name>
<reference evidence="3" key="1">
    <citation type="submission" date="2012-12" db="EMBL/GenBank/DDBJ databases">
        <authorList>
            <person name="Hellsten U."/>
            <person name="Grimwood J."/>
            <person name="Chapman J.A."/>
            <person name="Shapiro H."/>
            <person name="Aerts A."/>
            <person name="Otillar R.P."/>
            <person name="Terry A.Y."/>
            <person name="Boore J.L."/>
            <person name="Simakov O."/>
            <person name="Marletaz F."/>
            <person name="Cho S.-J."/>
            <person name="Edsinger-Gonzales E."/>
            <person name="Havlak P."/>
            <person name="Kuo D.-H."/>
            <person name="Larsson T."/>
            <person name="Lv J."/>
            <person name="Arendt D."/>
            <person name="Savage R."/>
            <person name="Osoegawa K."/>
            <person name="de Jong P."/>
            <person name="Lindberg D.R."/>
            <person name="Seaver E.C."/>
            <person name="Weisblat D.A."/>
            <person name="Putnam N.H."/>
            <person name="Grigoriev I.V."/>
            <person name="Rokhsar D.S."/>
        </authorList>
    </citation>
    <scope>NUCLEOTIDE SEQUENCE</scope>
    <source>
        <strain evidence="3">I ESC-2004</strain>
    </source>
</reference>
<reference evidence="1 3" key="2">
    <citation type="journal article" date="2013" name="Nature">
        <title>Insights into bilaterian evolution from three spiralian genomes.</title>
        <authorList>
            <person name="Simakov O."/>
            <person name="Marletaz F."/>
            <person name="Cho S.J."/>
            <person name="Edsinger-Gonzales E."/>
            <person name="Havlak P."/>
            <person name="Hellsten U."/>
            <person name="Kuo D.H."/>
            <person name="Larsson T."/>
            <person name="Lv J."/>
            <person name="Arendt D."/>
            <person name="Savage R."/>
            <person name="Osoegawa K."/>
            <person name="de Jong P."/>
            <person name="Grimwood J."/>
            <person name="Chapman J.A."/>
            <person name="Shapiro H."/>
            <person name="Aerts A."/>
            <person name="Otillar R.P."/>
            <person name="Terry A.Y."/>
            <person name="Boore J.L."/>
            <person name="Grigoriev I.V."/>
            <person name="Lindberg D.R."/>
            <person name="Seaver E.C."/>
            <person name="Weisblat D.A."/>
            <person name="Putnam N.H."/>
            <person name="Rokhsar D.S."/>
        </authorList>
    </citation>
    <scope>NUCLEOTIDE SEQUENCE</scope>
    <source>
        <strain evidence="1 3">I ESC-2004</strain>
    </source>
</reference>
<accession>R7T6Z2</accession>
<keyword evidence="3" id="KW-1185">Reference proteome</keyword>
<dbReference type="STRING" id="283909.R7T6Z2"/>
<dbReference type="HOGENOM" id="CLU_853228_0_0_1"/>
<dbReference type="EMBL" id="AMQN01003321">
    <property type="status" value="NOT_ANNOTATED_CDS"/>
    <property type="molecule type" value="Genomic_DNA"/>
</dbReference>
<evidence type="ECO:0000313" key="1">
    <source>
        <dbReference type="EMBL" id="ELT89168.1"/>
    </source>
</evidence>